<organism evidence="2 3">
    <name type="scientific">Colletotrichum gloeosporioides</name>
    <name type="common">Anthracnose fungus</name>
    <name type="synonym">Glomerella cingulata</name>
    <dbReference type="NCBI Taxonomy" id="474922"/>
    <lineage>
        <taxon>Eukaryota</taxon>
        <taxon>Fungi</taxon>
        <taxon>Dikarya</taxon>
        <taxon>Ascomycota</taxon>
        <taxon>Pezizomycotina</taxon>
        <taxon>Sordariomycetes</taxon>
        <taxon>Hypocreomycetidae</taxon>
        <taxon>Glomerellales</taxon>
        <taxon>Glomerellaceae</taxon>
        <taxon>Colletotrichum</taxon>
        <taxon>Colletotrichum gloeosporioides species complex</taxon>
    </lineage>
</organism>
<dbReference type="Proteomes" id="UP000613401">
    <property type="component" value="Unassembled WGS sequence"/>
</dbReference>
<reference evidence="2" key="1">
    <citation type="journal article" date="2020" name="Phytopathology">
        <title>Genome sequence and comparative analysis of Colletotrichum gloeosporioides isolated from Liriodendron leaves.</title>
        <authorList>
            <person name="Fu F.F."/>
            <person name="Hao Z."/>
            <person name="Wang P."/>
            <person name="Lu Y."/>
            <person name="Xue L.J."/>
            <person name="Wei G."/>
            <person name="Tian Y."/>
            <person name="Baishi H."/>
            <person name="Xu H."/>
            <person name="Shi J."/>
            <person name="Cheng T."/>
            <person name="Wang G."/>
            <person name="Yi Y."/>
            <person name="Chen J."/>
        </authorList>
    </citation>
    <scope>NUCLEOTIDE SEQUENCE</scope>
    <source>
        <strain evidence="2">Lc1</strain>
    </source>
</reference>
<proteinExistence type="predicted"/>
<dbReference type="GeneID" id="69022227"/>
<dbReference type="EMBL" id="WVTB01000066">
    <property type="protein sequence ID" value="KAF3801900.1"/>
    <property type="molecule type" value="Genomic_DNA"/>
</dbReference>
<comment type="caution">
    <text evidence="2">The sequence shown here is derived from an EMBL/GenBank/DDBJ whole genome shotgun (WGS) entry which is preliminary data.</text>
</comment>
<accession>A0A8H4CDA6</accession>
<keyword evidence="1" id="KW-1133">Transmembrane helix</keyword>
<sequence length="599" mass="68996">MTNSLEALCRACDGSRSKSSSWRLVISIAVLCIAIVTWINVAYLFQILAKRSMAFQSRGTLNATKKVSLTEFRFKVDFEIPVIFVGGTNNTRSPLRNQPFWVLDGHNEDYFFPEAHYIPENEGWKMLLSAIQRMERHSKQWQANQLGQPDIDAAPELDNRTVSVAVQHQTYSADDLDRLCAITTISNLIALVALLGLHWVVFEPGQDLYRAEGNGYFLQGRFISRLGLAFEFQSDNMNKFEEKRIIPAIEIKELCFGLVPTLFRDIEGEDDIFTSLDDVNNFGSVDQFMNFDTLELGSRSELADTFTYLGCKPETVEVFLSDSKRMTHLFPVSFELIGMLSRTFHVWDTSFRMLPNPTIHRWSSTSMDLLHLLAMFGSRLQQPRYPLQTRQTDDILDRIESIVVLYDVEPRGCSHKLLNEIHRAIDDIDTYLREENRLAIRLTLRTHFDTVLEHLNNGSETFLKLNSEASSIRERELTRIYFRVIFPAVVGPKSPPDKADTREHRKHGGVTFVNREHDSDSDSCDEFWLGWDATGLDGRCQRLRKKAGLALGIEDKRANIWYCLMFRAIFWLMLHDFDKRDVMIPKSRYLGSKLKAFVI</sequence>
<evidence type="ECO:0008006" key="4">
    <source>
        <dbReference type="Google" id="ProtNLM"/>
    </source>
</evidence>
<gene>
    <name evidence="2" type="ORF">GCG54_00015122</name>
</gene>
<keyword evidence="3" id="KW-1185">Reference proteome</keyword>
<feature type="transmembrane region" description="Helical" evidence="1">
    <location>
        <begin position="24"/>
        <end position="45"/>
    </location>
</feature>
<protein>
    <recommendedName>
        <fullName evidence="4">Modin</fullName>
    </recommendedName>
</protein>
<feature type="transmembrane region" description="Helical" evidence="1">
    <location>
        <begin position="179"/>
        <end position="201"/>
    </location>
</feature>
<reference evidence="2" key="2">
    <citation type="submission" date="2020-03" db="EMBL/GenBank/DDBJ databases">
        <authorList>
            <person name="Fu F.-F."/>
            <person name="Chen J."/>
        </authorList>
    </citation>
    <scope>NUCLEOTIDE SEQUENCE</scope>
    <source>
        <strain evidence="2">Lc1</strain>
    </source>
</reference>
<dbReference type="AlphaFoldDB" id="A0A8H4CDA6"/>
<keyword evidence="1" id="KW-0812">Transmembrane</keyword>
<dbReference type="RefSeq" id="XP_045261059.1">
    <property type="nucleotide sequence ID" value="XM_045414937.1"/>
</dbReference>
<evidence type="ECO:0000313" key="2">
    <source>
        <dbReference type="EMBL" id="KAF3801900.1"/>
    </source>
</evidence>
<keyword evidence="1" id="KW-0472">Membrane</keyword>
<name>A0A8H4CDA6_COLGL</name>
<evidence type="ECO:0000313" key="3">
    <source>
        <dbReference type="Proteomes" id="UP000613401"/>
    </source>
</evidence>
<evidence type="ECO:0000256" key="1">
    <source>
        <dbReference type="SAM" id="Phobius"/>
    </source>
</evidence>